<keyword evidence="6 7" id="KW-0472">Membrane</keyword>
<dbReference type="OrthoDB" id="157184at2"/>
<dbReference type="RefSeq" id="WP_161695902.1">
    <property type="nucleotide sequence ID" value="NZ_JAAAMU010000003.1"/>
</dbReference>
<keyword evidence="4 7" id="KW-0812">Transmembrane</keyword>
<dbReference type="GO" id="GO:0005886">
    <property type="term" value="C:plasma membrane"/>
    <property type="evidence" value="ECO:0007669"/>
    <property type="project" value="UniProtKB-SubCell"/>
</dbReference>
<keyword evidence="2 7" id="KW-0813">Transport</keyword>
<comment type="caution">
    <text evidence="9">The sequence shown here is derived from an EMBL/GenBank/DDBJ whole genome shotgun (WGS) entry which is preliminary data.</text>
</comment>
<feature type="transmembrane region" description="Helical" evidence="7">
    <location>
        <begin position="183"/>
        <end position="208"/>
    </location>
</feature>
<dbReference type="CDD" id="cd06261">
    <property type="entry name" value="TM_PBP2"/>
    <property type="match status" value="1"/>
</dbReference>
<keyword evidence="10" id="KW-1185">Reference proteome</keyword>
<evidence type="ECO:0000256" key="6">
    <source>
        <dbReference type="ARBA" id="ARBA00023136"/>
    </source>
</evidence>
<dbReference type="EMBL" id="JAAAMU010000003">
    <property type="protein sequence ID" value="NBC68762.1"/>
    <property type="molecule type" value="Genomic_DNA"/>
</dbReference>
<evidence type="ECO:0000313" key="9">
    <source>
        <dbReference type="EMBL" id="NBC68762.1"/>
    </source>
</evidence>
<dbReference type="Pfam" id="PF00528">
    <property type="entry name" value="BPD_transp_1"/>
    <property type="match status" value="1"/>
</dbReference>
<protein>
    <submittedName>
        <fullName evidence="9">ABC transporter permease subunit</fullName>
    </submittedName>
</protein>
<evidence type="ECO:0000256" key="2">
    <source>
        <dbReference type="ARBA" id="ARBA00022448"/>
    </source>
</evidence>
<comment type="subcellular location">
    <subcellularLocation>
        <location evidence="1 7">Cell membrane</location>
        <topology evidence="1 7">Multi-pass membrane protein</topology>
    </subcellularLocation>
</comment>
<evidence type="ECO:0000256" key="5">
    <source>
        <dbReference type="ARBA" id="ARBA00022989"/>
    </source>
</evidence>
<proteinExistence type="inferred from homology"/>
<dbReference type="PANTHER" id="PTHR43744:SF9">
    <property type="entry name" value="POLYGALACTURONAN_RHAMNOGALACTURONAN TRANSPORT SYSTEM PERMEASE PROTEIN YTCP"/>
    <property type="match status" value="1"/>
</dbReference>
<dbReference type="GO" id="GO:0055085">
    <property type="term" value="P:transmembrane transport"/>
    <property type="evidence" value="ECO:0007669"/>
    <property type="project" value="InterPro"/>
</dbReference>
<dbReference type="PANTHER" id="PTHR43744">
    <property type="entry name" value="ABC TRANSPORTER PERMEASE PROTEIN MG189-RELATED-RELATED"/>
    <property type="match status" value="1"/>
</dbReference>
<evidence type="ECO:0000256" key="3">
    <source>
        <dbReference type="ARBA" id="ARBA00022475"/>
    </source>
</evidence>
<dbReference type="SUPFAM" id="SSF161098">
    <property type="entry name" value="MetI-like"/>
    <property type="match status" value="1"/>
</dbReference>
<keyword evidence="3" id="KW-1003">Cell membrane</keyword>
<feature type="domain" description="ABC transmembrane type-1" evidence="8">
    <location>
        <begin position="74"/>
        <end position="280"/>
    </location>
</feature>
<evidence type="ECO:0000256" key="1">
    <source>
        <dbReference type="ARBA" id="ARBA00004651"/>
    </source>
</evidence>
<dbReference type="Gene3D" id="1.10.3720.10">
    <property type="entry name" value="MetI-like"/>
    <property type="match status" value="1"/>
</dbReference>
<accession>A0A7X5BXM4</accession>
<feature type="transmembrane region" description="Helical" evidence="7">
    <location>
        <begin position="12"/>
        <end position="33"/>
    </location>
</feature>
<feature type="transmembrane region" description="Helical" evidence="7">
    <location>
        <begin position="109"/>
        <end position="129"/>
    </location>
</feature>
<sequence length="295" mass="33217">MNAASKLPWGKWLTLAWFTVFSIFCIIPFLYIVSISLSNESDIANYGYKLIPKHITTHAYDFLLQSPKQLLSGYGVSITVTVIGTVASLLITTKLAYALSRKDFGGANSLSFIVFFTMLFSGGLVPWYILIKRYLQIDDSLLVLILPYIIMPWHVLLMKGFLSDIPPALIESAKIDGAGEWRIFYQIILPLAKPALATVALFIAFIYWNDWWLAMLFIDNQNLIPLQYMLYRIMNNIQFLSTSMQSSNISIDITAMPNETARMAIAVMAAGPILFVFPFFQKYFVKGLTVGAVKG</sequence>
<feature type="transmembrane region" description="Helical" evidence="7">
    <location>
        <begin position="141"/>
        <end position="162"/>
    </location>
</feature>
<reference evidence="9 10" key="1">
    <citation type="submission" date="2020-01" db="EMBL/GenBank/DDBJ databases">
        <title>Paenibacillus soybeanensis sp. nov. isolated from the nodules of soybean (Glycine max(L.) Merr).</title>
        <authorList>
            <person name="Wang H."/>
        </authorList>
    </citation>
    <scope>NUCLEOTIDE SEQUENCE [LARGE SCALE GENOMIC DNA]</scope>
    <source>
        <strain evidence="9 10">DSM 23054</strain>
    </source>
</reference>
<gene>
    <name evidence="9" type="ORF">GT003_07165</name>
</gene>
<organism evidence="9 10">
    <name type="scientific">Paenibacillus sacheonensis</name>
    <dbReference type="NCBI Taxonomy" id="742054"/>
    <lineage>
        <taxon>Bacteria</taxon>
        <taxon>Bacillati</taxon>
        <taxon>Bacillota</taxon>
        <taxon>Bacilli</taxon>
        <taxon>Bacillales</taxon>
        <taxon>Paenibacillaceae</taxon>
        <taxon>Paenibacillus</taxon>
    </lineage>
</organism>
<dbReference type="AlphaFoldDB" id="A0A7X5BXM4"/>
<dbReference type="InterPro" id="IPR035906">
    <property type="entry name" value="MetI-like_sf"/>
</dbReference>
<dbReference type="InterPro" id="IPR000515">
    <property type="entry name" value="MetI-like"/>
</dbReference>
<feature type="transmembrane region" description="Helical" evidence="7">
    <location>
        <begin position="74"/>
        <end position="97"/>
    </location>
</feature>
<keyword evidence="5 7" id="KW-1133">Transmembrane helix</keyword>
<dbReference type="PROSITE" id="PS50928">
    <property type="entry name" value="ABC_TM1"/>
    <property type="match status" value="1"/>
</dbReference>
<comment type="similarity">
    <text evidence="7">Belongs to the binding-protein-dependent transport system permease family.</text>
</comment>
<evidence type="ECO:0000259" key="8">
    <source>
        <dbReference type="PROSITE" id="PS50928"/>
    </source>
</evidence>
<feature type="transmembrane region" description="Helical" evidence="7">
    <location>
        <begin position="261"/>
        <end position="280"/>
    </location>
</feature>
<evidence type="ECO:0000313" key="10">
    <source>
        <dbReference type="Proteomes" id="UP000558113"/>
    </source>
</evidence>
<name>A0A7X5BXM4_9BACL</name>
<evidence type="ECO:0000256" key="7">
    <source>
        <dbReference type="RuleBase" id="RU363032"/>
    </source>
</evidence>
<dbReference type="Proteomes" id="UP000558113">
    <property type="component" value="Unassembled WGS sequence"/>
</dbReference>
<evidence type="ECO:0000256" key="4">
    <source>
        <dbReference type="ARBA" id="ARBA00022692"/>
    </source>
</evidence>